<proteinExistence type="predicted"/>
<dbReference type="Proteomes" id="UP000176997">
    <property type="component" value="Unassembled WGS sequence"/>
</dbReference>
<protein>
    <submittedName>
        <fullName evidence="1">Uncharacterized protein</fullName>
    </submittedName>
</protein>
<reference evidence="1 2" key="1">
    <citation type="journal article" date="2016" name="Nat. Commun.">
        <title>Thousands of microbial genomes shed light on interconnected biogeochemical processes in an aquifer system.</title>
        <authorList>
            <person name="Anantharaman K."/>
            <person name="Brown C.T."/>
            <person name="Hug L.A."/>
            <person name="Sharon I."/>
            <person name="Castelle C.J."/>
            <person name="Probst A.J."/>
            <person name="Thomas B.C."/>
            <person name="Singh A."/>
            <person name="Wilkins M.J."/>
            <person name="Karaoz U."/>
            <person name="Brodie E.L."/>
            <person name="Williams K.H."/>
            <person name="Hubbard S.S."/>
            <person name="Banfield J.F."/>
        </authorList>
    </citation>
    <scope>NUCLEOTIDE SEQUENCE [LARGE SCALE GENOMIC DNA]</scope>
</reference>
<accession>A0A1G2SAB2</accession>
<dbReference type="AlphaFoldDB" id="A0A1G2SAB2"/>
<evidence type="ECO:0000313" key="2">
    <source>
        <dbReference type="Proteomes" id="UP000176997"/>
    </source>
</evidence>
<dbReference type="STRING" id="1802723.A2675_03835"/>
<sequence>MSSSDNKLSPVFMLVPILLFTLWFLVVSGKPSSSRPRSAQEVAQIEQNKKMLRGLKKDDLLVLCQTGDPSYYNFYHAVRDTEKNGALFLAAPGSRMIEDFMVDQFSKGHDGPQDTFSMVRIERSNPYYTEILEGYVFQKDQLLSVCTK</sequence>
<dbReference type="EMBL" id="MHUS01000013">
    <property type="protein sequence ID" value="OHA81231.1"/>
    <property type="molecule type" value="Genomic_DNA"/>
</dbReference>
<organism evidence="1 2">
    <name type="scientific">Candidatus Yonathbacteria bacterium RIFCSPHIGHO2_01_FULL_51_10</name>
    <dbReference type="NCBI Taxonomy" id="1802723"/>
    <lineage>
        <taxon>Bacteria</taxon>
        <taxon>Candidatus Yonathiibacteriota</taxon>
    </lineage>
</organism>
<comment type="caution">
    <text evidence="1">The sequence shown here is derived from an EMBL/GenBank/DDBJ whole genome shotgun (WGS) entry which is preliminary data.</text>
</comment>
<gene>
    <name evidence="1" type="ORF">A2675_03835</name>
</gene>
<name>A0A1G2SAB2_9BACT</name>
<evidence type="ECO:0000313" key="1">
    <source>
        <dbReference type="EMBL" id="OHA81231.1"/>
    </source>
</evidence>